<reference evidence="4" key="1">
    <citation type="journal article" date="2023" name="Microbiol Resour">
        <title>Genome Sequences of Rhodoplanes serenus and Two Thermotolerant Strains, Rhodoplanes tepidamans and 'Rhodoplanes cryptolactis,' Further Refine the Genus.</title>
        <authorList>
            <person name="Rayyan A.A."/>
            <person name="Kyndt J.A."/>
        </authorList>
    </citation>
    <scope>NUCLEOTIDE SEQUENCE</scope>
    <source>
        <strain evidence="4">DSM 9987</strain>
    </source>
</reference>
<dbReference type="Pfam" id="PF00725">
    <property type="entry name" value="3HCDH"/>
    <property type="match status" value="1"/>
</dbReference>
<dbReference type="PANTHER" id="PTHR48075:SF5">
    <property type="entry name" value="3-HYDROXYBUTYRYL-COA DEHYDROGENASE"/>
    <property type="match status" value="1"/>
</dbReference>
<dbReference type="Proteomes" id="UP001165652">
    <property type="component" value="Unassembled WGS sequence"/>
</dbReference>
<evidence type="ECO:0000313" key="5">
    <source>
        <dbReference type="Proteomes" id="UP001165652"/>
    </source>
</evidence>
<dbReference type="Pfam" id="PF02737">
    <property type="entry name" value="3HCDH_N"/>
    <property type="match status" value="1"/>
</dbReference>
<organism evidence="4 5">
    <name type="scientific">Rhodoplanes tepidamans</name>
    <name type="common">Rhodoplanes cryptolactis</name>
    <dbReference type="NCBI Taxonomy" id="200616"/>
    <lineage>
        <taxon>Bacteria</taxon>
        <taxon>Pseudomonadati</taxon>
        <taxon>Pseudomonadota</taxon>
        <taxon>Alphaproteobacteria</taxon>
        <taxon>Hyphomicrobiales</taxon>
        <taxon>Nitrobacteraceae</taxon>
        <taxon>Rhodoplanes</taxon>
    </lineage>
</organism>
<dbReference type="InterPro" id="IPR006108">
    <property type="entry name" value="3HC_DH_C"/>
</dbReference>
<evidence type="ECO:0000259" key="2">
    <source>
        <dbReference type="Pfam" id="PF00725"/>
    </source>
</evidence>
<dbReference type="Gene3D" id="1.10.1040.10">
    <property type="entry name" value="N-(1-d-carboxylethyl)-l-norvaline Dehydrogenase, domain 2"/>
    <property type="match status" value="1"/>
</dbReference>
<dbReference type="InterPro" id="IPR008927">
    <property type="entry name" value="6-PGluconate_DH-like_C_sf"/>
</dbReference>
<dbReference type="SUPFAM" id="SSF51735">
    <property type="entry name" value="NAD(P)-binding Rossmann-fold domains"/>
    <property type="match status" value="1"/>
</dbReference>
<dbReference type="PANTHER" id="PTHR48075">
    <property type="entry name" value="3-HYDROXYACYL-COA DEHYDROGENASE FAMILY PROTEIN"/>
    <property type="match status" value="1"/>
</dbReference>
<name>A0ABT5J7P9_RHOTP</name>
<feature type="domain" description="3-hydroxyacyl-CoA dehydrogenase NAD binding" evidence="3">
    <location>
        <begin position="8"/>
        <end position="184"/>
    </location>
</feature>
<feature type="domain" description="3-hydroxyacyl-CoA dehydrogenase C-terminal" evidence="2">
    <location>
        <begin position="187"/>
        <end position="283"/>
    </location>
</feature>
<gene>
    <name evidence="4" type="ORF">PQJ73_08295</name>
</gene>
<evidence type="ECO:0000259" key="3">
    <source>
        <dbReference type="Pfam" id="PF02737"/>
    </source>
</evidence>
<protein>
    <submittedName>
        <fullName evidence="4">3-hydroxyacyl-CoA dehydrogenase NAD-binding domain-containing protein</fullName>
    </submittedName>
</protein>
<dbReference type="Gene3D" id="3.40.50.720">
    <property type="entry name" value="NAD(P)-binding Rossmann-like Domain"/>
    <property type="match status" value="1"/>
</dbReference>
<dbReference type="InterPro" id="IPR006176">
    <property type="entry name" value="3-OHacyl-CoA_DH_NAD-bd"/>
</dbReference>
<proteinExistence type="predicted"/>
<dbReference type="InterPro" id="IPR013328">
    <property type="entry name" value="6PGD_dom2"/>
</dbReference>
<dbReference type="RefSeq" id="WP_272776524.1">
    <property type="nucleotide sequence ID" value="NZ_JAQQLI010000009.1"/>
</dbReference>
<keyword evidence="5" id="KW-1185">Reference proteome</keyword>
<sequence>MSIESLLIIGAGQMGAGIAQVAACAGLDVALNDVAPERVDSGLQRIDAGLAKLVEKGRMDAAGRQAARARVRAAPDLEAAAGEADLVIEAAPETLEVKRAIFTRLDAAAPPHAILATNTSSLPISQIAATTRRPGSVIGMHFFNPAPVMPLVEVVVGLATANETLRATQALIERMGKRAVRIEDYPGFCGNRIMIPMINEAVFALMEGVATAADIDAVAKLGFAHPMGPLALADLIGLDTVLSIMEILHDRYGDSKYRPCPLLRKYVETGWLGRKSGRGFFDYATR</sequence>
<dbReference type="PIRSF" id="PIRSF000105">
    <property type="entry name" value="HCDH"/>
    <property type="match status" value="1"/>
</dbReference>
<accession>A0ABT5J7P9</accession>
<dbReference type="EMBL" id="JAQQLI010000009">
    <property type="protein sequence ID" value="MDC7785679.1"/>
    <property type="molecule type" value="Genomic_DNA"/>
</dbReference>
<evidence type="ECO:0000256" key="1">
    <source>
        <dbReference type="ARBA" id="ARBA00023002"/>
    </source>
</evidence>
<dbReference type="SUPFAM" id="SSF48179">
    <property type="entry name" value="6-phosphogluconate dehydrogenase C-terminal domain-like"/>
    <property type="match status" value="1"/>
</dbReference>
<dbReference type="InterPro" id="IPR036291">
    <property type="entry name" value="NAD(P)-bd_dom_sf"/>
</dbReference>
<comment type="caution">
    <text evidence="4">The sequence shown here is derived from an EMBL/GenBank/DDBJ whole genome shotgun (WGS) entry which is preliminary data.</text>
</comment>
<reference evidence="4" key="2">
    <citation type="submission" date="2023-02" db="EMBL/GenBank/DDBJ databases">
        <authorList>
            <person name="Rayyan A."/>
            <person name="Meyer T."/>
            <person name="Kyndt J.A."/>
        </authorList>
    </citation>
    <scope>NUCLEOTIDE SEQUENCE</scope>
    <source>
        <strain evidence="4">DSM 9987</strain>
    </source>
</reference>
<dbReference type="InterPro" id="IPR022694">
    <property type="entry name" value="3-OHacyl-CoA_DH"/>
</dbReference>
<keyword evidence="1" id="KW-0560">Oxidoreductase</keyword>
<evidence type="ECO:0000313" key="4">
    <source>
        <dbReference type="EMBL" id="MDC7785679.1"/>
    </source>
</evidence>